<organism evidence="1 2">
    <name type="scientific">Neolewinella agarilytica</name>
    <dbReference type="NCBI Taxonomy" id="478744"/>
    <lineage>
        <taxon>Bacteria</taxon>
        <taxon>Pseudomonadati</taxon>
        <taxon>Bacteroidota</taxon>
        <taxon>Saprospiria</taxon>
        <taxon>Saprospirales</taxon>
        <taxon>Lewinellaceae</taxon>
        <taxon>Neolewinella</taxon>
    </lineage>
</organism>
<dbReference type="Gene3D" id="1.20.910.10">
    <property type="entry name" value="Heme oxygenase-like"/>
    <property type="match status" value="1"/>
</dbReference>
<evidence type="ECO:0000313" key="1">
    <source>
        <dbReference type="EMBL" id="SEP77764.1"/>
    </source>
</evidence>
<reference evidence="2" key="1">
    <citation type="submission" date="2016-10" db="EMBL/GenBank/DDBJ databases">
        <authorList>
            <person name="Varghese N."/>
            <person name="Submissions S."/>
        </authorList>
    </citation>
    <scope>NUCLEOTIDE SEQUENCE [LARGE SCALE GENOMIC DNA]</scope>
    <source>
        <strain evidence="2">DSM 24740</strain>
    </source>
</reference>
<proteinExistence type="predicted"/>
<sequence length="202" mass="22410">MIKPDLTLSSAAAYLKQGTREEHLLTEQALSSAKIMRSEISRLEYTHLLLTHHKLWSAATTSIFGEEKTLLPYQPLALKLQESVGNDLTELGMKLPPVEDLFAAQQQTAGKMGVAYVLLGAGLGAGMMLPRLRNCPELKAYDAFRFYSSSAALRMTDWKRFRNLLDEVVAGEENRQSALSAATSTFGAFRHFYQSFSASSKK</sequence>
<gene>
    <name evidence="1" type="ORF">SAMN05444359_102150</name>
</gene>
<dbReference type="RefSeq" id="WP_090165333.1">
    <property type="nucleotide sequence ID" value="NZ_FOFB01000002.1"/>
</dbReference>
<dbReference type="CDD" id="cd19166">
    <property type="entry name" value="HemeO-bac"/>
    <property type="match status" value="1"/>
</dbReference>
<dbReference type="GO" id="GO:0006788">
    <property type="term" value="P:heme oxidation"/>
    <property type="evidence" value="ECO:0007669"/>
    <property type="project" value="InterPro"/>
</dbReference>
<dbReference type="InterPro" id="IPR016084">
    <property type="entry name" value="Haem_Oase-like_multi-hlx"/>
</dbReference>
<dbReference type="AlphaFoldDB" id="A0A1H9ALX9"/>
<accession>A0A1H9ALX9</accession>
<evidence type="ECO:0000313" key="2">
    <source>
        <dbReference type="Proteomes" id="UP000199021"/>
    </source>
</evidence>
<dbReference type="Proteomes" id="UP000199021">
    <property type="component" value="Unassembled WGS sequence"/>
</dbReference>
<dbReference type="InParanoid" id="A0A1H9ALX9"/>
<dbReference type="GO" id="GO:0004392">
    <property type="term" value="F:heme oxygenase (decyclizing) activity"/>
    <property type="evidence" value="ECO:0007669"/>
    <property type="project" value="InterPro"/>
</dbReference>
<dbReference type="Pfam" id="PF01126">
    <property type="entry name" value="Heme_oxygenase"/>
    <property type="match status" value="1"/>
</dbReference>
<dbReference type="SUPFAM" id="SSF48613">
    <property type="entry name" value="Heme oxygenase-like"/>
    <property type="match status" value="1"/>
</dbReference>
<dbReference type="EMBL" id="FOFB01000002">
    <property type="protein sequence ID" value="SEP77764.1"/>
    <property type="molecule type" value="Genomic_DNA"/>
</dbReference>
<name>A0A1H9ALX9_9BACT</name>
<dbReference type="InterPro" id="IPR016053">
    <property type="entry name" value="Haem_Oase-like"/>
</dbReference>
<protein>
    <submittedName>
        <fullName evidence="1">Heme oxygenase</fullName>
    </submittedName>
</protein>
<keyword evidence="2" id="KW-1185">Reference proteome</keyword>
<dbReference type="STRING" id="478744.SAMN05444359_102150"/>